<dbReference type="EMBL" id="BDCR01000001">
    <property type="protein sequence ID" value="GAT61515.1"/>
    <property type="molecule type" value="Genomic_DNA"/>
</dbReference>
<evidence type="ECO:0000313" key="3">
    <source>
        <dbReference type="Proteomes" id="UP000076586"/>
    </source>
</evidence>
<keyword evidence="3" id="KW-1185">Reference proteome</keyword>
<reference evidence="3" key="1">
    <citation type="submission" date="2016-04" db="EMBL/GenBank/DDBJ databases">
        <title>Draft genome sequence of Paludibacter jiangxiensis strain NM7.</title>
        <authorList>
            <person name="Qiu Y."/>
            <person name="Matsuura N."/>
            <person name="Ohashi A."/>
            <person name="Tourlousse M.D."/>
            <person name="Sekiguchi Y."/>
        </authorList>
    </citation>
    <scope>NUCLEOTIDE SEQUENCE [LARGE SCALE GENOMIC DNA]</scope>
    <source>
        <strain evidence="3">NM7</strain>
    </source>
</reference>
<dbReference type="STRING" id="681398.PJIAN_194"/>
<evidence type="ECO:0000313" key="2">
    <source>
        <dbReference type="EMBL" id="GAT61515.1"/>
    </source>
</evidence>
<evidence type="ECO:0000259" key="1">
    <source>
        <dbReference type="Pfam" id="PF18922"/>
    </source>
</evidence>
<feature type="domain" description="DUF5672" evidence="1">
    <location>
        <begin position="57"/>
        <end position="242"/>
    </location>
</feature>
<protein>
    <recommendedName>
        <fullName evidence="1">DUF5672 domain-containing protein</fullName>
    </recommendedName>
</protein>
<dbReference type="OrthoDB" id="7391526at2"/>
<dbReference type="Pfam" id="PF18922">
    <property type="entry name" value="DUF5672"/>
    <property type="match status" value="1"/>
</dbReference>
<sequence>MKEKVAIVIPIYKTSLTPFEQVALDKCVNILGHYPIYFVAPKSLHIEEIVNTKTGSKIIRFPNYFFKGIAGYNQLMLSSCFYEAFTQYEYILIYQLDAYIFEDELLSWCDRNYDYVGAPWIPAQKYEQASYQLGLRVMNFLGDMVRIKTGAQNYYKVGNGGFSLRKVDTFLKITQLEENHINYYLSKKGPRFHEDIFWGVDMAKRHKNFKVPKWEEALGFSFDVRPHLAYKYANHKLPFGCHGWHKQSHSLFWEKHILDYPKFRIQTIK</sequence>
<proteinExistence type="predicted"/>
<dbReference type="InterPro" id="IPR043729">
    <property type="entry name" value="DUF5672"/>
</dbReference>
<dbReference type="RefSeq" id="WP_153802436.1">
    <property type="nucleotide sequence ID" value="NZ_BDCR01000001.1"/>
</dbReference>
<dbReference type="Proteomes" id="UP000076586">
    <property type="component" value="Unassembled WGS sequence"/>
</dbReference>
<accession>A0A161LCI6</accession>
<dbReference type="AlphaFoldDB" id="A0A161LCI6"/>
<organism evidence="2 3">
    <name type="scientific">Paludibacter jiangxiensis</name>
    <dbReference type="NCBI Taxonomy" id="681398"/>
    <lineage>
        <taxon>Bacteria</taxon>
        <taxon>Pseudomonadati</taxon>
        <taxon>Bacteroidota</taxon>
        <taxon>Bacteroidia</taxon>
        <taxon>Bacteroidales</taxon>
        <taxon>Paludibacteraceae</taxon>
        <taxon>Paludibacter</taxon>
    </lineage>
</organism>
<comment type="caution">
    <text evidence="2">The sequence shown here is derived from an EMBL/GenBank/DDBJ whole genome shotgun (WGS) entry which is preliminary data.</text>
</comment>
<gene>
    <name evidence="2" type="ORF">PJIAN_194</name>
</gene>
<name>A0A161LCI6_9BACT</name>
<reference evidence="3" key="2">
    <citation type="journal article" date="2017" name="Genome Announc.">
        <title>Draft genome sequence of Paludibacter jiangxiensis NM7(T), a propionate-producing fermentative bacterium.</title>
        <authorList>
            <person name="Qiu Y.-L."/>
            <person name="Tourlousse D.M."/>
            <person name="Matsuura N."/>
            <person name="Ohashi A."/>
            <person name="Sekiguchi Y."/>
        </authorList>
    </citation>
    <scope>NUCLEOTIDE SEQUENCE [LARGE SCALE GENOMIC DNA]</scope>
    <source>
        <strain evidence="3">NM7</strain>
    </source>
</reference>